<dbReference type="AlphaFoldDB" id="A0A1I7W9R5"/>
<name>A0A1I7W9R5_HETBA</name>
<proteinExistence type="predicted"/>
<sequence length="38" mass="4399">MKSVIMLRALSRFVGRSSRGALIVQQFQLRSLYTTQKK</sequence>
<keyword evidence="1" id="KW-1185">Reference proteome</keyword>
<protein>
    <submittedName>
        <fullName evidence="2">Uncharacterized protein</fullName>
    </submittedName>
</protein>
<dbReference type="WBParaSite" id="Hba_01393">
    <property type="protein sequence ID" value="Hba_01393"/>
    <property type="gene ID" value="Hba_01393"/>
</dbReference>
<dbReference type="Proteomes" id="UP000095283">
    <property type="component" value="Unplaced"/>
</dbReference>
<accession>A0A1I7W9R5</accession>
<evidence type="ECO:0000313" key="1">
    <source>
        <dbReference type="Proteomes" id="UP000095283"/>
    </source>
</evidence>
<evidence type="ECO:0000313" key="2">
    <source>
        <dbReference type="WBParaSite" id="Hba_01393"/>
    </source>
</evidence>
<organism evidence="1 2">
    <name type="scientific">Heterorhabditis bacteriophora</name>
    <name type="common">Entomopathogenic nematode worm</name>
    <dbReference type="NCBI Taxonomy" id="37862"/>
    <lineage>
        <taxon>Eukaryota</taxon>
        <taxon>Metazoa</taxon>
        <taxon>Ecdysozoa</taxon>
        <taxon>Nematoda</taxon>
        <taxon>Chromadorea</taxon>
        <taxon>Rhabditida</taxon>
        <taxon>Rhabditina</taxon>
        <taxon>Rhabditomorpha</taxon>
        <taxon>Strongyloidea</taxon>
        <taxon>Heterorhabditidae</taxon>
        <taxon>Heterorhabditis</taxon>
    </lineage>
</organism>
<reference evidence="2" key="1">
    <citation type="submission" date="2016-11" db="UniProtKB">
        <authorList>
            <consortium name="WormBaseParasite"/>
        </authorList>
    </citation>
    <scope>IDENTIFICATION</scope>
</reference>